<proteinExistence type="predicted"/>
<name>A0A821SSR6_9BILA</name>
<comment type="caution">
    <text evidence="1">The sequence shown here is derived from an EMBL/GenBank/DDBJ whole genome shotgun (WGS) entry which is preliminary data.</text>
</comment>
<reference evidence="1" key="1">
    <citation type="submission" date="2021-02" db="EMBL/GenBank/DDBJ databases">
        <authorList>
            <person name="Nowell W R."/>
        </authorList>
    </citation>
    <scope>NUCLEOTIDE SEQUENCE</scope>
</reference>
<protein>
    <submittedName>
        <fullName evidence="1">Uncharacterized protein</fullName>
    </submittedName>
</protein>
<sequence length="96" mass="10804">LPHFPTLCDGYNDYSETIDGIFETDETNCERWPCDNQYTRHDGLWNCPDGADEAQFFHPVCHQSIGHPCLLHNTTELICLPLANSNDGIIDCYGGT</sequence>
<evidence type="ECO:0000313" key="1">
    <source>
        <dbReference type="EMBL" id="CAF4862914.1"/>
    </source>
</evidence>
<keyword evidence="2" id="KW-1185">Reference proteome</keyword>
<organism evidence="1 2">
    <name type="scientific">Rotaria socialis</name>
    <dbReference type="NCBI Taxonomy" id="392032"/>
    <lineage>
        <taxon>Eukaryota</taxon>
        <taxon>Metazoa</taxon>
        <taxon>Spiralia</taxon>
        <taxon>Gnathifera</taxon>
        <taxon>Rotifera</taxon>
        <taxon>Eurotatoria</taxon>
        <taxon>Bdelloidea</taxon>
        <taxon>Philodinida</taxon>
        <taxon>Philodinidae</taxon>
        <taxon>Rotaria</taxon>
    </lineage>
</organism>
<dbReference type="AlphaFoldDB" id="A0A821SSR6"/>
<dbReference type="Proteomes" id="UP000663873">
    <property type="component" value="Unassembled WGS sequence"/>
</dbReference>
<feature type="non-terminal residue" evidence="1">
    <location>
        <position position="1"/>
    </location>
</feature>
<evidence type="ECO:0000313" key="2">
    <source>
        <dbReference type="Proteomes" id="UP000663873"/>
    </source>
</evidence>
<accession>A0A821SSR6</accession>
<feature type="non-terminal residue" evidence="1">
    <location>
        <position position="96"/>
    </location>
</feature>
<gene>
    <name evidence="1" type="ORF">UJA718_LOCUS43954</name>
</gene>
<dbReference type="EMBL" id="CAJOBP010064712">
    <property type="protein sequence ID" value="CAF4862914.1"/>
    <property type="molecule type" value="Genomic_DNA"/>
</dbReference>